<dbReference type="InterPro" id="IPR028288">
    <property type="entry name" value="SCAR/WAVE_fam"/>
</dbReference>
<evidence type="ECO:0000256" key="2">
    <source>
        <dbReference type="RuleBase" id="RU367034"/>
    </source>
</evidence>
<dbReference type="Gene3D" id="6.10.280.150">
    <property type="match status" value="2"/>
</dbReference>
<dbReference type="GO" id="GO:0003779">
    <property type="term" value="F:actin binding"/>
    <property type="evidence" value="ECO:0007669"/>
    <property type="project" value="UniProtKB-UniRule"/>
</dbReference>
<accession>A0AAD3Y2V5</accession>
<dbReference type="PANTHER" id="PTHR12902:SF33">
    <property type="entry name" value="PROTEIN SCAR3"/>
    <property type="match status" value="1"/>
</dbReference>
<feature type="region of interest" description="Disordered" evidence="3">
    <location>
        <begin position="909"/>
        <end position="929"/>
    </location>
</feature>
<dbReference type="GO" id="GO:0034237">
    <property type="term" value="F:protein kinase A regulatory subunit binding"/>
    <property type="evidence" value="ECO:0007669"/>
    <property type="project" value="TreeGrafter"/>
</dbReference>
<keyword evidence="2" id="KW-0963">Cytoplasm</keyword>
<protein>
    <recommendedName>
        <fullName evidence="2">Protein SCAR</fullName>
    </recommendedName>
    <alternativeName>
        <fullName evidence="2">Protein WAVE</fullName>
    </alternativeName>
</protein>
<comment type="caution">
    <text evidence="4">The sequence shown here is derived from an EMBL/GenBank/DDBJ whole genome shotgun (WGS) entry which is preliminary data.</text>
</comment>
<comment type="subcellular location">
    <subcellularLocation>
        <location evidence="2">Cytoplasm</location>
        <location evidence="2">Cytoskeleton</location>
    </subcellularLocation>
</comment>
<feature type="compositionally biased region" description="Pro residues" evidence="3">
    <location>
        <begin position="983"/>
        <end position="992"/>
    </location>
</feature>
<evidence type="ECO:0000256" key="1">
    <source>
        <dbReference type="ARBA" id="ARBA00006993"/>
    </source>
</evidence>
<organism evidence="4 5">
    <name type="scientific">Nepenthes gracilis</name>
    <name type="common">Slender pitcher plant</name>
    <dbReference type="NCBI Taxonomy" id="150966"/>
    <lineage>
        <taxon>Eukaryota</taxon>
        <taxon>Viridiplantae</taxon>
        <taxon>Streptophyta</taxon>
        <taxon>Embryophyta</taxon>
        <taxon>Tracheophyta</taxon>
        <taxon>Spermatophyta</taxon>
        <taxon>Magnoliopsida</taxon>
        <taxon>eudicotyledons</taxon>
        <taxon>Gunneridae</taxon>
        <taxon>Pentapetalae</taxon>
        <taxon>Caryophyllales</taxon>
        <taxon>Nepenthaceae</taxon>
        <taxon>Nepenthes</taxon>
    </lineage>
</organism>
<dbReference type="Proteomes" id="UP001279734">
    <property type="component" value="Unassembled WGS sequence"/>
</dbReference>
<comment type="similarity">
    <text evidence="1 2">Belongs to the SCAR/WAVE family.</text>
</comment>
<keyword evidence="2" id="KW-0009">Actin-binding</keyword>
<comment type="function">
    <text evidence="2">Involved in regulation of actin and microtubule organization. Part of a WAVE complex that activates the Arp2/3 complex.</text>
</comment>
<dbReference type="GO" id="GO:0005856">
    <property type="term" value="C:cytoskeleton"/>
    <property type="evidence" value="ECO:0007669"/>
    <property type="project" value="UniProtKB-SubCell"/>
</dbReference>
<name>A0AAD3Y2V5_NEPGR</name>
<keyword evidence="2" id="KW-0206">Cytoskeleton</keyword>
<evidence type="ECO:0000313" key="4">
    <source>
        <dbReference type="EMBL" id="GMH27118.1"/>
    </source>
</evidence>
<dbReference type="Gene3D" id="1.20.5.340">
    <property type="match status" value="1"/>
</dbReference>
<dbReference type="GO" id="GO:0071933">
    <property type="term" value="F:Arp2/3 complex binding"/>
    <property type="evidence" value="ECO:0007669"/>
    <property type="project" value="TreeGrafter"/>
</dbReference>
<feature type="region of interest" description="Disordered" evidence="3">
    <location>
        <begin position="965"/>
        <end position="992"/>
    </location>
</feature>
<gene>
    <name evidence="4" type="ORF">Nepgr_028961</name>
</gene>
<keyword evidence="5" id="KW-1185">Reference proteome</keyword>
<dbReference type="PANTHER" id="PTHR12902">
    <property type="entry name" value="WASP-1"/>
    <property type="match status" value="1"/>
</dbReference>
<feature type="compositionally biased region" description="Polar residues" evidence="3">
    <location>
        <begin position="611"/>
        <end position="634"/>
    </location>
</feature>
<evidence type="ECO:0000313" key="5">
    <source>
        <dbReference type="Proteomes" id="UP001279734"/>
    </source>
</evidence>
<feature type="region of interest" description="Disordered" evidence="3">
    <location>
        <begin position="1054"/>
        <end position="1081"/>
    </location>
</feature>
<sequence>MPLVRFEVKNEYGLGVVELYDGAADREDPKAVLDGVAVAGLVGILRQLGDLAEFAAEVFHGLQEQVISTSTRSRKLMTRVRHVEAALPRLEKAILSQTSHIHFAYTPGSEWHARIINEQNHFITTDMPCFIMDSYEECREPPHLQWLDKFDTGGPGSCLKRYSDPTFFRRATATNVQNTEKCHRERKACKIKKRRSRTASKHFSHGERCFDARSRIQFSSPTDRGQLSPAQTVSTLDMPLRFDMGNQSDSLGSRDGMGFIECVLQQSTSVQPDEAKTMELCAGLDEQMTNALQSVSCDEQTALVCDDSPSISVQEKNLHGSCSITWDEKTELMEPAELNSVNDEVPDALTTSSEIQGHGLESVDIKSFRQGNSLCKGKNTPKLIFDGNQLDEIESETEYYVDALNTIESDSENEFYCQTKREVELYTNTMGALQDHTNNDQKLENVDDHPPESEAPFISDGRLEKWVFKHSHDSASSVLSANESLEHASSPCFLPICELTQNPDDSLSSVCLVNEQLPQSTQSSSMLRLAGIESCSHADNADGSGLKSAVCESASSGSQVTYMQAPMIGINNDTCLASPEISAQSPSIGPLMFWTNGNLLGLEPSKPPDLNSGSHDSAISGNDNANGISHQNPIPKSDELAGKLDSSTHFKSDNITLNSKKCKDVIPISGTSQLPHSGLDKKLGEILEVFHHSRENSLSNASVMLSEAKHPVAAFVKTASNGAIHLCEEQSTLSSGLGRGLQINGFQRTGCLGYDEKPKINSPMKSGDFKNGKFQPLCHPFPEANLKEQLESPRNSPPPSPPLEHMKISFQPINGFETSKLKLRYPDGIDDHEGTIDTFPSFQLVSQPNILQHVTGSDSDNDTFCRSNMSHDLLSHLCDADSEVWESGDTSESEDRMLYDGFCRISSAQSIPGSPEHEGGAQGSEQDDCRSRETLVNMGVVCSQSGSLFDLPILDTMSQFPYEKGKRYNPNELKSSLHHQQPNPHPPPLPPPQWMVSKLESDAAEGRINAISDGCIQLSDPKQSMNVISQQSKCATSKVLNGTWDAATMTMRNKQLDEQKLNGETESKKDANGKRPDDREDFLHQIRMKSLNLRRTEPARPACAPGPTTNFRVTAILEKANAIRQAVGSDDGEDDDNWSDS</sequence>
<reference evidence="4" key="1">
    <citation type="submission" date="2023-05" db="EMBL/GenBank/DDBJ databases">
        <title>Nepenthes gracilis genome sequencing.</title>
        <authorList>
            <person name="Fukushima K."/>
        </authorList>
    </citation>
    <scope>NUCLEOTIDE SEQUENCE</scope>
    <source>
        <strain evidence="4">SING2019-196</strain>
    </source>
</reference>
<dbReference type="AlphaFoldDB" id="A0AAD3Y2V5"/>
<proteinExistence type="inferred from homology"/>
<dbReference type="GO" id="GO:2000601">
    <property type="term" value="P:positive regulation of Arp2/3 complex-mediated actin nucleation"/>
    <property type="evidence" value="ECO:0007669"/>
    <property type="project" value="TreeGrafter"/>
</dbReference>
<dbReference type="GO" id="GO:0030036">
    <property type="term" value="P:actin cytoskeleton organization"/>
    <property type="evidence" value="ECO:0007669"/>
    <property type="project" value="UniProtKB-UniRule"/>
</dbReference>
<dbReference type="EMBL" id="BSYO01000032">
    <property type="protein sequence ID" value="GMH27118.1"/>
    <property type="molecule type" value="Genomic_DNA"/>
</dbReference>
<evidence type="ECO:0000256" key="3">
    <source>
        <dbReference type="SAM" id="MobiDB-lite"/>
    </source>
</evidence>
<feature type="region of interest" description="Disordered" evidence="3">
    <location>
        <begin position="604"/>
        <end position="640"/>
    </location>
</feature>